<dbReference type="Proteomes" id="UP001222325">
    <property type="component" value="Unassembled WGS sequence"/>
</dbReference>
<dbReference type="AlphaFoldDB" id="A0AAD6XJN8"/>
<feature type="region of interest" description="Disordered" evidence="1">
    <location>
        <begin position="48"/>
        <end position="95"/>
    </location>
</feature>
<evidence type="ECO:0000313" key="3">
    <source>
        <dbReference type="Proteomes" id="UP001222325"/>
    </source>
</evidence>
<proteinExistence type="predicted"/>
<evidence type="ECO:0000256" key="1">
    <source>
        <dbReference type="SAM" id="MobiDB-lite"/>
    </source>
</evidence>
<comment type="caution">
    <text evidence="2">The sequence shown here is derived from an EMBL/GenBank/DDBJ whole genome shotgun (WGS) entry which is preliminary data.</text>
</comment>
<protein>
    <submittedName>
        <fullName evidence="2">Uncharacterized protein</fullName>
    </submittedName>
</protein>
<feature type="compositionally biased region" description="Polar residues" evidence="1">
    <location>
        <begin position="79"/>
        <end position="88"/>
    </location>
</feature>
<sequence>MSGARPATRSNTSNAAAVSAPPCGYGLPRPPHRFRQLEARAPRLRGFNSTRRTAQTRCRIGPTASTPVQCQCPRPTGSPRLTRTNASGPPQHPTQPWRQLEAQARAETPWKCLSSAHKRVRTANAIMHGAAPLPSTRGAGAMSARAQTHGKSPPDAQLECAGVPPTAETHRAVPRPRFTTLAVDSWHGCRVRASSNLRGSVRPTRTNATALPSHPARPTAPRVNSRRGKDGRNTRELGTVSEDTSSFASATGPTPLASIRGARRGRYSLAPFSRDSESGEARRIPSLFYL</sequence>
<dbReference type="EMBL" id="JARJCN010000060">
    <property type="protein sequence ID" value="KAJ7079417.1"/>
    <property type="molecule type" value="Genomic_DNA"/>
</dbReference>
<feature type="compositionally biased region" description="Polar residues" evidence="1">
    <location>
        <begin position="200"/>
        <end position="210"/>
    </location>
</feature>
<organism evidence="2 3">
    <name type="scientific">Mycena belliarum</name>
    <dbReference type="NCBI Taxonomy" id="1033014"/>
    <lineage>
        <taxon>Eukaryota</taxon>
        <taxon>Fungi</taxon>
        <taxon>Dikarya</taxon>
        <taxon>Basidiomycota</taxon>
        <taxon>Agaricomycotina</taxon>
        <taxon>Agaricomycetes</taxon>
        <taxon>Agaricomycetidae</taxon>
        <taxon>Agaricales</taxon>
        <taxon>Marasmiineae</taxon>
        <taxon>Mycenaceae</taxon>
        <taxon>Mycena</taxon>
    </lineage>
</organism>
<feature type="compositionally biased region" description="Polar residues" evidence="1">
    <location>
        <begin position="241"/>
        <end position="252"/>
    </location>
</feature>
<feature type="region of interest" description="Disordered" evidence="1">
    <location>
        <begin position="1"/>
        <end position="32"/>
    </location>
</feature>
<reference evidence="2" key="1">
    <citation type="submission" date="2023-03" db="EMBL/GenBank/DDBJ databases">
        <title>Massive genome expansion in bonnet fungi (Mycena s.s.) driven by repeated elements and novel gene families across ecological guilds.</title>
        <authorList>
            <consortium name="Lawrence Berkeley National Laboratory"/>
            <person name="Harder C.B."/>
            <person name="Miyauchi S."/>
            <person name="Viragh M."/>
            <person name="Kuo A."/>
            <person name="Thoen E."/>
            <person name="Andreopoulos B."/>
            <person name="Lu D."/>
            <person name="Skrede I."/>
            <person name="Drula E."/>
            <person name="Henrissat B."/>
            <person name="Morin E."/>
            <person name="Kohler A."/>
            <person name="Barry K."/>
            <person name="LaButti K."/>
            <person name="Morin E."/>
            <person name="Salamov A."/>
            <person name="Lipzen A."/>
            <person name="Mereny Z."/>
            <person name="Hegedus B."/>
            <person name="Baldrian P."/>
            <person name="Stursova M."/>
            <person name="Weitz H."/>
            <person name="Taylor A."/>
            <person name="Grigoriev I.V."/>
            <person name="Nagy L.G."/>
            <person name="Martin F."/>
            <person name="Kauserud H."/>
        </authorList>
    </citation>
    <scope>NUCLEOTIDE SEQUENCE</scope>
    <source>
        <strain evidence="2">CBHHK173m</strain>
    </source>
</reference>
<keyword evidence="3" id="KW-1185">Reference proteome</keyword>
<name>A0AAD6XJN8_9AGAR</name>
<accession>A0AAD6XJN8</accession>
<evidence type="ECO:0000313" key="2">
    <source>
        <dbReference type="EMBL" id="KAJ7079417.1"/>
    </source>
</evidence>
<gene>
    <name evidence="2" type="ORF">B0H15DRAFT_1025527</name>
</gene>
<feature type="region of interest" description="Disordered" evidence="1">
    <location>
        <begin position="200"/>
        <end position="258"/>
    </location>
</feature>